<dbReference type="Gene3D" id="2.60.40.1360">
    <property type="match status" value="1"/>
</dbReference>
<dbReference type="GO" id="GO:0005764">
    <property type="term" value="C:lysosome"/>
    <property type="evidence" value="ECO:0007669"/>
    <property type="project" value="TreeGrafter"/>
</dbReference>
<sequence length="152" mass="17678">MLTNISMDREEWYTEFNTQVSGLNTLLPENVHILTLEMIPPNPLTPISLRQAIVRLEHFYENGEDEEMSKPAIVDLQMFGFFNITGAVEMTLGANMMLKDLNRLQWRVMPVGDEPAYERQIYRELKLDSKEKLPQITLNPMEIKTFIIDFNG</sequence>
<dbReference type="EMBL" id="CACVKT020002586">
    <property type="protein sequence ID" value="CAC5378690.1"/>
    <property type="molecule type" value="Genomic_DNA"/>
</dbReference>
<dbReference type="InterPro" id="IPR011013">
    <property type="entry name" value="Gal_mutarotase_sf_dom"/>
</dbReference>
<keyword evidence="3" id="KW-1185">Reference proteome</keyword>
<dbReference type="PANTHER" id="PTHR11607:SF3">
    <property type="entry name" value="LYSOSOMAL ALPHA-MANNOSIDASE"/>
    <property type="match status" value="1"/>
</dbReference>
<dbReference type="GO" id="GO:0005975">
    <property type="term" value="P:carbohydrate metabolic process"/>
    <property type="evidence" value="ECO:0007669"/>
    <property type="project" value="InterPro"/>
</dbReference>
<feature type="domain" description="Glycosyl hydrolases family 38 C-terminal" evidence="1">
    <location>
        <begin position="50"/>
        <end position="146"/>
    </location>
</feature>
<dbReference type="SUPFAM" id="SSF74650">
    <property type="entry name" value="Galactose mutarotase-like"/>
    <property type="match status" value="1"/>
</dbReference>
<dbReference type="PANTHER" id="PTHR11607">
    <property type="entry name" value="ALPHA-MANNOSIDASE"/>
    <property type="match status" value="1"/>
</dbReference>
<evidence type="ECO:0000313" key="3">
    <source>
        <dbReference type="Proteomes" id="UP000507470"/>
    </source>
</evidence>
<protein>
    <submittedName>
        <fullName evidence="2">MAN2B1</fullName>
        <ecNumber evidence="2">3.2.1.24</ecNumber>
    </submittedName>
</protein>
<gene>
    <name evidence="2" type="ORF">MCOR_14848</name>
</gene>
<organism evidence="2 3">
    <name type="scientific">Mytilus coruscus</name>
    <name type="common">Sea mussel</name>
    <dbReference type="NCBI Taxonomy" id="42192"/>
    <lineage>
        <taxon>Eukaryota</taxon>
        <taxon>Metazoa</taxon>
        <taxon>Spiralia</taxon>
        <taxon>Lophotrochozoa</taxon>
        <taxon>Mollusca</taxon>
        <taxon>Bivalvia</taxon>
        <taxon>Autobranchia</taxon>
        <taxon>Pteriomorphia</taxon>
        <taxon>Mytilida</taxon>
        <taxon>Mytiloidea</taxon>
        <taxon>Mytilidae</taxon>
        <taxon>Mytilinae</taxon>
        <taxon>Mytilus</taxon>
    </lineage>
</organism>
<reference evidence="2 3" key="1">
    <citation type="submission" date="2020-06" db="EMBL/GenBank/DDBJ databases">
        <authorList>
            <person name="Li R."/>
            <person name="Bekaert M."/>
        </authorList>
    </citation>
    <scope>NUCLEOTIDE SEQUENCE [LARGE SCALE GENOMIC DNA]</scope>
    <source>
        <strain evidence="3">wild</strain>
    </source>
</reference>
<keyword evidence="2" id="KW-0378">Hydrolase</keyword>
<dbReference type="InterPro" id="IPR050843">
    <property type="entry name" value="Glycosyl_Hydrlase_38"/>
</dbReference>
<dbReference type="GO" id="GO:0004559">
    <property type="term" value="F:alpha-mannosidase activity"/>
    <property type="evidence" value="ECO:0007669"/>
    <property type="project" value="UniProtKB-EC"/>
</dbReference>
<dbReference type="OrthoDB" id="2016903at2759"/>
<evidence type="ECO:0000259" key="1">
    <source>
        <dbReference type="Pfam" id="PF17677"/>
    </source>
</evidence>
<dbReference type="EC" id="3.2.1.24" evidence="2"/>
<dbReference type="InterPro" id="IPR041147">
    <property type="entry name" value="GH38_C"/>
</dbReference>
<name>A0A6J8B5S0_MYTCO</name>
<dbReference type="Proteomes" id="UP000507470">
    <property type="component" value="Unassembled WGS sequence"/>
</dbReference>
<proteinExistence type="predicted"/>
<accession>A0A6J8B5S0</accession>
<keyword evidence="2" id="KW-0326">Glycosidase</keyword>
<dbReference type="Pfam" id="PF17677">
    <property type="entry name" value="Glyco_hydro38C2"/>
    <property type="match status" value="1"/>
</dbReference>
<dbReference type="AlphaFoldDB" id="A0A6J8B5S0"/>
<evidence type="ECO:0000313" key="2">
    <source>
        <dbReference type="EMBL" id="CAC5378690.1"/>
    </source>
</evidence>
<dbReference type="GO" id="GO:0030246">
    <property type="term" value="F:carbohydrate binding"/>
    <property type="evidence" value="ECO:0007669"/>
    <property type="project" value="InterPro"/>
</dbReference>